<feature type="region of interest" description="Disordered" evidence="1">
    <location>
        <begin position="96"/>
        <end position="126"/>
    </location>
</feature>
<protein>
    <submittedName>
        <fullName evidence="2">Uncharacterized protein</fullName>
    </submittedName>
</protein>
<dbReference type="EMBL" id="VDEP01000069">
    <property type="protein sequence ID" value="KAA1134366.1"/>
    <property type="molecule type" value="Genomic_DNA"/>
</dbReference>
<name>A0A5B0S892_PUCGR</name>
<feature type="compositionally biased region" description="Basic and acidic residues" evidence="1">
    <location>
        <begin position="13"/>
        <end position="26"/>
    </location>
</feature>
<gene>
    <name evidence="2" type="ORF">PGTUg99_035724</name>
</gene>
<comment type="caution">
    <text evidence="2">The sequence shown here is derived from an EMBL/GenBank/DDBJ whole genome shotgun (WGS) entry which is preliminary data.</text>
</comment>
<proteinExistence type="predicted"/>
<evidence type="ECO:0000313" key="3">
    <source>
        <dbReference type="Proteomes" id="UP000325313"/>
    </source>
</evidence>
<organism evidence="2 3">
    <name type="scientific">Puccinia graminis f. sp. tritici</name>
    <dbReference type="NCBI Taxonomy" id="56615"/>
    <lineage>
        <taxon>Eukaryota</taxon>
        <taxon>Fungi</taxon>
        <taxon>Dikarya</taxon>
        <taxon>Basidiomycota</taxon>
        <taxon>Pucciniomycotina</taxon>
        <taxon>Pucciniomycetes</taxon>
        <taxon>Pucciniales</taxon>
        <taxon>Pucciniaceae</taxon>
        <taxon>Puccinia</taxon>
    </lineage>
</organism>
<feature type="compositionally biased region" description="Gly residues" evidence="1">
    <location>
        <begin position="491"/>
        <end position="506"/>
    </location>
</feature>
<evidence type="ECO:0000313" key="2">
    <source>
        <dbReference type="EMBL" id="KAA1134366.1"/>
    </source>
</evidence>
<dbReference type="Proteomes" id="UP000325313">
    <property type="component" value="Unassembled WGS sequence"/>
</dbReference>
<evidence type="ECO:0000256" key="1">
    <source>
        <dbReference type="SAM" id="MobiDB-lite"/>
    </source>
</evidence>
<sequence length="542" mass="59410">MVDANTTRATSKKIKDSSTSKNRSEDISVANALIPATGAAGASSPAPSGHTSATENVTRAPSGISPNPLLVNNEANGPAATDGVFSVLVDISESRRDRAPVASLYPQDKAKSSEVNADRPGEDIEEDNSPAIAVSSIRTERQQMWSRAIAAQDAGDEALAEMLFKAIGRIGKDQRERATQGERSAPVPAPTQNAIDAFAIPTKTASGDVIYNDKASTLPVIDAQPAAQNPDKFYDTEGDLVYAIGTVTNHNSVGFATFLDENIRKLRSPLPLTIFNRKWQQRAMAHHLDRRQRSDESSGDKDKSGGYKGFAFVQEWTQTYAQWTRNHRAFCKTLHDVYKIIKFSKLLATHKNNCDDITEEFGFMVAFRYDMEVRSNTFSHRITDEEVKNAIPDISQRKESVVEQCYNVCRNFGELEWEENLYAPGLSHSNHDPLTGYLKISRNGMNHSSNYHNNPMIGNPMSQTQWMNHPGSGYINGQQQMNRGYNNSYNQGGGGSYNQGGGGGYQGSQNGNKRPRGGYRGGNHSDNFQGRADAGKKGSSNK</sequence>
<feature type="compositionally biased region" description="Basic and acidic residues" evidence="1">
    <location>
        <begin position="108"/>
        <end position="122"/>
    </location>
</feature>
<feature type="region of interest" description="Disordered" evidence="1">
    <location>
        <begin position="1"/>
        <end position="75"/>
    </location>
</feature>
<feature type="compositionally biased region" description="Low complexity" evidence="1">
    <location>
        <begin position="35"/>
        <end position="54"/>
    </location>
</feature>
<dbReference type="AlphaFoldDB" id="A0A5B0S892"/>
<feature type="region of interest" description="Disordered" evidence="1">
    <location>
        <begin position="468"/>
        <end position="542"/>
    </location>
</feature>
<reference evidence="2 3" key="1">
    <citation type="submission" date="2019-05" db="EMBL/GenBank/DDBJ databases">
        <title>Emergence of the Ug99 lineage of the wheat stem rust pathogen through somatic hybridization.</title>
        <authorList>
            <person name="Li F."/>
            <person name="Upadhyaya N.M."/>
            <person name="Sperschneider J."/>
            <person name="Matny O."/>
            <person name="Nguyen-Phuc H."/>
            <person name="Mago R."/>
            <person name="Raley C."/>
            <person name="Miller M.E."/>
            <person name="Silverstein K.A.T."/>
            <person name="Henningsen E."/>
            <person name="Hirsch C.D."/>
            <person name="Visser B."/>
            <person name="Pretorius Z.A."/>
            <person name="Steffenson B.J."/>
            <person name="Schwessinger B."/>
            <person name="Dodds P.N."/>
            <person name="Figueroa M."/>
        </authorList>
    </citation>
    <scope>NUCLEOTIDE SEQUENCE [LARGE SCALE GENOMIC DNA]</scope>
    <source>
        <strain evidence="2 3">Ug99</strain>
    </source>
</reference>
<accession>A0A5B0S892</accession>